<reference evidence="1 2" key="1">
    <citation type="journal article" date="2000" name="DNA Res.">
        <title>Complete genome structure of the nitrogen-fixing symbiotic bacterium Mesorhizobium loti.</title>
        <authorList>
            <person name="Kaneko T."/>
            <person name="Nakamura Y."/>
            <person name="Sato S."/>
            <person name="Asamizu E."/>
            <person name="Kato T."/>
            <person name="Sasamoto S."/>
            <person name="Watanabe A."/>
            <person name="Idesawa K."/>
            <person name="Ishikawa A."/>
            <person name="Kawashima K."/>
            <person name="Kimura T."/>
            <person name="Kishida Y."/>
            <person name="Kiyokawa C."/>
            <person name="Kohara M."/>
            <person name="Matsumoto M."/>
            <person name="Matsuno A."/>
            <person name="Mochizuki Y."/>
            <person name="Nakayama S."/>
            <person name="Nakazaki N."/>
            <person name="Shimpo S."/>
            <person name="Sugimoto M."/>
            <person name="Takeuchi C."/>
            <person name="Yamada M."/>
            <person name="Tabata S."/>
        </authorList>
    </citation>
    <scope>NUCLEOTIDE SEQUENCE [LARGE SCALE GENOMIC DNA]</scope>
    <source>
        <strain evidence="2">LMG 29417 / CECT 9101 / MAFF 303099</strain>
    </source>
</reference>
<dbReference type="Proteomes" id="UP000000552">
    <property type="component" value="Chromosome"/>
</dbReference>
<sequence>MHCEQCLRGKVAGQVDPLKRSGVIERTEFRHSNIDHGVSLLIPFVIGQGAHRFNDPLYLALWFIKQV</sequence>
<proteinExistence type="predicted"/>
<protein>
    <submittedName>
        <fullName evidence="1">Msr1113 protein</fullName>
    </submittedName>
</protein>
<dbReference type="KEGG" id="mlo:msr1113"/>
<evidence type="ECO:0000313" key="1">
    <source>
        <dbReference type="EMBL" id="BAB48561.1"/>
    </source>
</evidence>
<dbReference type="AlphaFoldDB" id="Q98LA2"/>
<gene>
    <name evidence="1" type="ordered locus">msr1113</name>
</gene>
<dbReference type="HOGENOM" id="CLU_2809485_0_0_5"/>
<name>Q98LA2_RHILO</name>
<accession>Q98LA2</accession>
<evidence type="ECO:0000313" key="2">
    <source>
        <dbReference type="Proteomes" id="UP000000552"/>
    </source>
</evidence>
<organism evidence="1 2">
    <name type="scientific">Mesorhizobium japonicum (strain LMG 29417 / CECT 9101 / MAFF 303099)</name>
    <name type="common">Mesorhizobium loti (strain MAFF 303099)</name>
    <dbReference type="NCBI Taxonomy" id="266835"/>
    <lineage>
        <taxon>Bacteria</taxon>
        <taxon>Pseudomonadati</taxon>
        <taxon>Pseudomonadota</taxon>
        <taxon>Alphaproteobacteria</taxon>
        <taxon>Hyphomicrobiales</taxon>
        <taxon>Phyllobacteriaceae</taxon>
        <taxon>Mesorhizobium</taxon>
    </lineage>
</organism>
<dbReference type="EMBL" id="BA000012">
    <property type="protein sequence ID" value="BAB48561.1"/>
    <property type="molecule type" value="Genomic_DNA"/>
</dbReference>